<organism evidence="1 2">
    <name type="scientific">Blumeria graminis f. sp. triticale</name>
    <dbReference type="NCBI Taxonomy" id="1689686"/>
    <lineage>
        <taxon>Eukaryota</taxon>
        <taxon>Fungi</taxon>
        <taxon>Dikarya</taxon>
        <taxon>Ascomycota</taxon>
        <taxon>Pezizomycotina</taxon>
        <taxon>Leotiomycetes</taxon>
        <taxon>Erysiphales</taxon>
        <taxon>Erysiphaceae</taxon>
        <taxon>Blumeria</taxon>
    </lineage>
</organism>
<comment type="caution">
    <text evidence="1">The sequence shown here is derived from an EMBL/GenBank/DDBJ whole genome shotgun (WGS) entry which is preliminary data.</text>
</comment>
<name>A0A9W4CXZ1_BLUGR</name>
<reference evidence="1" key="1">
    <citation type="submission" date="2020-10" db="EMBL/GenBank/DDBJ databases">
        <authorList>
            <person name="Muller C M."/>
        </authorList>
    </citation>
    <scope>NUCLEOTIDE SEQUENCE</scope>
    <source>
        <strain evidence="1">THUN-12</strain>
    </source>
</reference>
<evidence type="ECO:0000313" key="2">
    <source>
        <dbReference type="Proteomes" id="UP000683417"/>
    </source>
</evidence>
<accession>A0A9W4CXZ1</accession>
<proteinExistence type="predicted"/>
<protein>
    <submittedName>
        <fullName evidence="1">BgTH12-06309</fullName>
    </submittedName>
</protein>
<evidence type="ECO:0000313" key="1">
    <source>
        <dbReference type="EMBL" id="CAD6500599.1"/>
    </source>
</evidence>
<dbReference type="EMBL" id="CAJHIT010000004">
    <property type="protein sequence ID" value="CAD6500599.1"/>
    <property type="molecule type" value="Genomic_DNA"/>
</dbReference>
<sequence>MNGPNVKLRYRRI</sequence>
<gene>
    <name evidence="1" type="ORF">BGTH12_LOCUS1957</name>
</gene>
<dbReference type="Proteomes" id="UP000683417">
    <property type="component" value="Unassembled WGS sequence"/>
</dbReference>